<dbReference type="Gene3D" id="2.60.40.1120">
    <property type="entry name" value="Carboxypeptidase-like, regulatory domain"/>
    <property type="match status" value="1"/>
</dbReference>
<keyword evidence="2 8" id="KW-0813">Transport</keyword>
<keyword evidence="3 8" id="KW-1134">Transmembrane beta strand</keyword>
<feature type="domain" description="TonB-dependent transporter Oar-like beta-barrel" evidence="11">
    <location>
        <begin position="240"/>
        <end position="305"/>
    </location>
</feature>
<dbReference type="InterPro" id="IPR036942">
    <property type="entry name" value="Beta-barrel_TonB_sf"/>
</dbReference>
<dbReference type="InterPro" id="IPR057601">
    <property type="entry name" value="Oar-like_b-barrel"/>
</dbReference>
<reference evidence="12 13" key="1">
    <citation type="submission" date="2014-07" db="EMBL/GenBank/DDBJ databases">
        <title>Draft Genome Sequence of Gephyronic Acid Producer, Cystobacter violaceus Strain Cb vi76.</title>
        <authorList>
            <person name="Stevens D.C."/>
            <person name="Young J."/>
            <person name="Carmichael R."/>
            <person name="Tan J."/>
            <person name="Taylor R.E."/>
        </authorList>
    </citation>
    <scope>NUCLEOTIDE SEQUENCE [LARGE SCALE GENOMIC DNA]</scope>
    <source>
        <strain evidence="12 13">Cb vi76</strain>
    </source>
</reference>
<dbReference type="PROSITE" id="PS52016">
    <property type="entry name" value="TONB_DEPENDENT_REC_3"/>
    <property type="match status" value="1"/>
</dbReference>
<comment type="similarity">
    <text evidence="8">Belongs to the TonB-dependent receptor family.</text>
</comment>
<dbReference type="InterPro" id="IPR039426">
    <property type="entry name" value="TonB-dep_rcpt-like"/>
</dbReference>
<keyword evidence="6 8" id="KW-0472">Membrane</keyword>
<comment type="caution">
    <text evidence="12">The sequence shown here is derived from an EMBL/GenBank/DDBJ whole genome shotgun (WGS) entry which is preliminary data.</text>
</comment>
<feature type="domain" description="TonB-dependent receptor-like beta-barrel" evidence="10">
    <location>
        <begin position="405"/>
        <end position="879"/>
    </location>
</feature>
<dbReference type="Gene3D" id="2.40.170.20">
    <property type="entry name" value="TonB-dependent receptor, beta-barrel domain"/>
    <property type="match status" value="1"/>
</dbReference>
<evidence type="ECO:0000256" key="6">
    <source>
        <dbReference type="ARBA" id="ARBA00023136"/>
    </source>
</evidence>
<feature type="signal peptide" evidence="9">
    <location>
        <begin position="1"/>
        <end position="26"/>
    </location>
</feature>
<evidence type="ECO:0000256" key="1">
    <source>
        <dbReference type="ARBA" id="ARBA00004571"/>
    </source>
</evidence>
<dbReference type="InterPro" id="IPR000531">
    <property type="entry name" value="Beta-barrel_TonB"/>
</dbReference>
<evidence type="ECO:0000256" key="2">
    <source>
        <dbReference type="ARBA" id="ARBA00022448"/>
    </source>
</evidence>
<sequence>MRLGRLLRMTGALVAVSLCFATAARADSAIIGTVSNAETNEPVLDVVVVATTPGMQGERAVVTDAQGQFSIPELPPGIYTLHFYKEAFKPFSRTDILLRPDRTVRVTMALATDPMEDPTVLGCGSPAVDVGSSSTGRNVDQDFTQRLALNRPMDKRGAARTFEGLVELAPGARSEAYGVSINGASPFENAYLVDGLSTTDPLLGVNALPLSVEFLQDVSLITGGAMAEHGRATGGIIQATTRTGSNEFHGSVFGNWVPGFLGGTPTPASGPTWTITGQNTLGLQGDVGATLGGPILKDRLWFFAGVAPALTRVEHMRALSARGPGPDGALVSTPIPGTSHFFRAEERGLQAMGKLTWLINPRHYMSLSVITTPSRSGGEDSLTVDPLTGGVREFINARPTSLVHRQLDGNFTTAALEYNGSFMDHRLLVDANLGWSRQTASSTPYPTGLSSAMYPTRSPVTAYEPSMPDVAGYCGADVAEQLERCPVQYYELGGEDLMSLDKVDRYQANAQATWMTELLGNHVVKAGLDAELLSYERTRSRYWNGAGYDSNQTARYDRDTLGGFVRDSWTFARRFTVNAGVRYDAQWLHTFENPRTFALGQQFSPRVGLVVDPLNSGQMRLFTHYAKYRGQMPLALLNGVFPSSSDDEPVDPGLVPPSSSELVAGAEYEFLPGTWVLATYTHRALDAVVENLDSGDDLGPSFLGNPGLGIASDFQKAERTYDAVTVALNQLFYSQGWRAQASYTWSRLHGNHAGSFRPIAGWGEPTLRSDIHFASQQTNRSGPLPNDRTHTVRVFGAKEFELTPKLSASLGLSYRGQSGTPINYLGGHPRAGMGETFILPRGSTGERTPWVHSIDPRLGVSYRVARNKEVSLHLEAFNLFNFQEVTRVNEHYTYANVLPLETEVEAGQLTPDRVRTVDGRPLTAANPEFKKPIQYQAPRQVRIGLRYTF</sequence>
<name>A0A084SNX1_9BACT</name>
<organism evidence="12 13">
    <name type="scientific">Archangium violaceum Cb vi76</name>
    <dbReference type="NCBI Taxonomy" id="1406225"/>
    <lineage>
        <taxon>Bacteria</taxon>
        <taxon>Pseudomonadati</taxon>
        <taxon>Myxococcota</taxon>
        <taxon>Myxococcia</taxon>
        <taxon>Myxococcales</taxon>
        <taxon>Cystobacterineae</taxon>
        <taxon>Archangiaceae</taxon>
        <taxon>Archangium</taxon>
    </lineage>
</organism>
<dbReference type="GO" id="GO:0015344">
    <property type="term" value="F:siderophore uptake transmembrane transporter activity"/>
    <property type="evidence" value="ECO:0007669"/>
    <property type="project" value="TreeGrafter"/>
</dbReference>
<evidence type="ECO:0000256" key="5">
    <source>
        <dbReference type="ARBA" id="ARBA00023077"/>
    </source>
</evidence>
<evidence type="ECO:0000256" key="8">
    <source>
        <dbReference type="PROSITE-ProRule" id="PRU01360"/>
    </source>
</evidence>
<gene>
    <name evidence="12" type="ORF">Q664_29720</name>
</gene>
<dbReference type="InterPro" id="IPR008969">
    <property type="entry name" value="CarboxyPept-like_regulatory"/>
</dbReference>
<keyword evidence="5" id="KW-0798">TonB box</keyword>
<dbReference type="Proteomes" id="UP000028547">
    <property type="component" value="Unassembled WGS sequence"/>
</dbReference>
<dbReference type="SUPFAM" id="SSF56935">
    <property type="entry name" value="Porins"/>
    <property type="match status" value="1"/>
</dbReference>
<evidence type="ECO:0000259" key="10">
    <source>
        <dbReference type="Pfam" id="PF00593"/>
    </source>
</evidence>
<evidence type="ECO:0000256" key="7">
    <source>
        <dbReference type="ARBA" id="ARBA00023237"/>
    </source>
</evidence>
<evidence type="ECO:0000256" key="3">
    <source>
        <dbReference type="ARBA" id="ARBA00022452"/>
    </source>
</evidence>
<dbReference type="GO" id="GO:0044718">
    <property type="term" value="P:siderophore transmembrane transport"/>
    <property type="evidence" value="ECO:0007669"/>
    <property type="project" value="TreeGrafter"/>
</dbReference>
<feature type="chain" id="PRO_5001781404" evidence="9">
    <location>
        <begin position="27"/>
        <end position="949"/>
    </location>
</feature>
<evidence type="ECO:0000256" key="4">
    <source>
        <dbReference type="ARBA" id="ARBA00022692"/>
    </source>
</evidence>
<evidence type="ECO:0000256" key="9">
    <source>
        <dbReference type="SAM" id="SignalP"/>
    </source>
</evidence>
<keyword evidence="9" id="KW-0732">Signal</keyword>
<keyword evidence="7 8" id="KW-0998">Cell outer membrane</keyword>
<evidence type="ECO:0000259" key="11">
    <source>
        <dbReference type="Pfam" id="PF25183"/>
    </source>
</evidence>
<dbReference type="Pfam" id="PF00593">
    <property type="entry name" value="TonB_dep_Rec_b-barrel"/>
    <property type="match status" value="1"/>
</dbReference>
<protein>
    <submittedName>
        <fullName evidence="12">Uncharacterized protein</fullName>
    </submittedName>
</protein>
<evidence type="ECO:0000313" key="13">
    <source>
        <dbReference type="Proteomes" id="UP000028547"/>
    </source>
</evidence>
<accession>A0A084SNX1</accession>
<dbReference type="GO" id="GO:0009279">
    <property type="term" value="C:cell outer membrane"/>
    <property type="evidence" value="ECO:0007669"/>
    <property type="project" value="UniProtKB-SubCell"/>
</dbReference>
<dbReference type="AlphaFoldDB" id="A0A084SNX1"/>
<dbReference type="Pfam" id="PF25183">
    <property type="entry name" value="OMP_b-brl_4"/>
    <property type="match status" value="1"/>
</dbReference>
<dbReference type="Pfam" id="PF13620">
    <property type="entry name" value="CarboxypepD_reg"/>
    <property type="match status" value="1"/>
</dbReference>
<dbReference type="PANTHER" id="PTHR30069:SF46">
    <property type="entry name" value="OAR PROTEIN"/>
    <property type="match status" value="1"/>
</dbReference>
<comment type="subcellular location">
    <subcellularLocation>
        <location evidence="1 8">Cell outer membrane</location>
        <topology evidence="1 8">Multi-pass membrane protein</topology>
    </subcellularLocation>
</comment>
<keyword evidence="4 8" id="KW-0812">Transmembrane</keyword>
<dbReference type="SUPFAM" id="SSF49464">
    <property type="entry name" value="Carboxypeptidase regulatory domain-like"/>
    <property type="match status" value="1"/>
</dbReference>
<dbReference type="PANTHER" id="PTHR30069">
    <property type="entry name" value="TONB-DEPENDENT OUTER MEMBRANE RECEPTOR"/>
    <property type="match status" value="1"/>
</dbReference>
<proteinExistence type="inferred from homology"/>
<evidence type="ECO:0000313" key="12">
    <source>
        <dbReference type="EMBL" id="KFA90156.1"/>
    </source>
</evidence>
<dbReference type="EMBL" id="JPMI01000220">
    <property type="protein sequence ID" value="KFA90156.1"/>
    <property type="molecule type" value="Genomic_DNA"/>
</dbReference>